<comment type="caution">
    <text evidence="2">The sequence shown here is derived from an EMBL/GenBank/DDBJ whole genome shotgun (WGS) entry which is preliminary data.</text>
</comment>
<dbReference type="RefSeq" id="WP_378020468.1">
    <property type="nucleotide sequence ID" value="NZ_JBHSKG010000003.1"/>
</dbReference>
<keyword evidence="3" id="KW-1185">Reference proteome</keyword>
<dbReference type="InterPro" id="IPR021401">
    <property type="entry name" value="DUF3040"/>
</dbReference>
<feature type="compositionally biased region" description="Basic and acidic residues" evidence="1">
    <location>
        <begin position="1"/>
        <end position="19"/>
    </location>
</feature>
<accession>A0ABV9ZAF7</accession>
<evidence type="ECO:0000313" key="2">
    <source>
        <dbReference type="EMBL" id="MFC5138250.1"/>
    </source>
</evidence>
<proteinExistence type="predicted"/>
<feature type="region of interest" description="Disordered" evidence="1">
    <location>
        <begin position="1"/>
        <end position="48"/>
    </location>
</feature>
<evidence type="ECO:0000256" key="1">
    <source>
        <dbReference type="SAM" id="MobiDB-lite"/>
    </source>
</evidence>
<gene>
    <name evidence="2" type="ORF">ACFPK1_08405</name>
</gene>
<dbReference type="Pfam" id="PF11239">
    <property type="entry name" value="DUF3040"/>
    <property type="match status" value="1"/>
</dbReference>
<protein>
    <submittedName>
        <fullName evidence="2">DUF3040 domain-containing protein</fullName>
    </submittedName>
</protein>
<name>A0ABV9ZAF7_9PSEU</name>
<reference evidence="3" key="1">
    <citation type="journal article" date="2019" name="Int. J. Syst. Evol. Microbiol.">
        <title>The Global Catalogue of Microorganisms (GCM) 10K type strain sequencing project: providing services to taxonomists for standard genome sequencing and annotation.</title>
        <authorList>
            <consortium name="The Broad Institute Genomics Platform"/>
            <consortium name="The Broad Institute Genome Sequencing Center for Infectious Disease"/>
            <person name="Wu L."/>
            <person name="Ma J."/>
        </authorList>
    </citation>
    <scope>NUCLEOTIDE SEQUENCE [LARGE SCALE GENOMIC DNA]</scope>
    <source>
        <strain evidence="3">XZYJ18</strain>
    </source>
</reference>
<sequence>MLSDSERRTLADIEGRLSAEDPSWFEGSPHRNAVSPHRPGRRGNAPCSWSVRRWRPSSHCSRPSPVSRR</sequence>
<evidence type="ECO:0000313" key="3">
    <source>
        <dbReference type="Proteomes" id="UP001596175"/>
    </source>
</evidence>
<organism evidence="2 3">
    <name type="scientific">Actinomycetospora rhizophila</name>
    <dbReference type="NCBI Taxonomy" id="1416876"/>
    <lineage>
        <taxon>Bacteria</taxon>
        <taxon>Bacillati</taxon>
        <taxon>Actinomycetota</taxon>
        <taxon>Actinomycetes</taxon>
        <taxon>Pseudonocardiales</taxon>
        <taxon>Pseudonocardiaceae</taxon>
        <taxon>Actinomycetospora</taxon>
    </lineage>
</organism>
<dbReference type="EMBL" id="JBHSKG010000003">
    <property type="protein sequence ID" value="MFC5138250.1"/>
    <property type="molecule type" value="Genomic_DNA"/>
</dbReference>
<dbReference type="Proteomes" id="UP001596175">
    <property type="component" value="Unassembled WGS sequence"/>
</dbReference>